<dbReference type="SUPFAM" id="SSF143422">
    <property type="entry name" value="Transposase IS200-like"/>
    <property type="match status" value="1"/>
</dbReference>
<evidence type="ECO:0000313" key="2">
    <source>
        <dbReference type="EMBL" id="AKF03482.1"/>
    </source>
</evidence>
<proteinExistence type="predicted"/>
<dbReference type="Gene3D" id="3.30.70.1290">
    <property type="entry name" value="Transposase IS200-like"/>
    <property type="match status" value="1"/>
</dbReference>
<sequence>MITRRTLRRHHLFRPDEQMRSLFVYALAVSARKHGIVVHVATLMSTHEHLVVTDVAGVLPDFLRDLHRWVALGTKVLRRWEGPVWDHEPSSIVVLRTRDAVVQKSAYAIANPVLAGLVREAREWPGVQTRPRDIGRGVLKARRPAMFFDPENEQWPESVELELSPFPSIAGGWSAEEMRRAIEEEVARQEREARAEVRSRGAAFLGARRCQSVVPHKRARSHEPVRKRNPTFAVGRGRAAELREAVLELREFRRAYHDAMSRWRAGDRAVTFPAGTWSMSRTHGVVVGAVSRAA</sequence>
<dbReference type="GO" id="GO:0006313">
    <property type="term" value="P:DNA transposition"/>
    <property type="evidence" value="ECO:0007669"/>
    <property type="project" value="InterPro"/>
</dbReference>
<dbReference type="KEGG" id="samy:DB32_000631"/>
<reference evidence="2 3" key="1">
    <citation type="submission" date="2015-03" db="EMBL/GenBank/DDBJ databases">
        <title>Genome assembly of Sandaracinus amylolyticus DSM 53668.</title>
        <authorList>
            <person name="Sharma G."/>
            <person name="Subramanian S."/>
        </authorList>
    </citation>
    <scope>NUCLEOTIDE SEQUENCE [LARGE SCALE GENOMIC DNA]</scope>
    <source>
        <strain evidence="2 3">DSM 53668</strain>
    </source>
</reference>
<dbReference type="Proteomes" id="UP000034883">
    <property type="component" value="Chromosome"/>
</dbReference>
<dbReference type="InterPro" id="IPR036515">
    <property type="entry name" value="Transposase_17_sf"/>
</dbReference>
<gene>
    <name evidence="2" type="ORF">DB32_000631</name>
</gene>
<dbReference type="EMBL" id="CP011125">
    <property type="protein sequence ID" value="AKF03482.1"/>
    <property type="molecule type" value="Genomic_DNA"/>
</dbReference>
<evidence type="ECO:0000313" key="3">
    <source>
        <dbReference type="Proteomes" id="UP000034883"/>
    </source>
</evidence>
<keyword evidence="3" id="KW-1185">Reference proteome</keyword>
<evidence type="ECO:0000259" key="1">
    <source>
        <dbReference type="SMART" id="SM01321"/>
    </source>
</evidence>
<protein>
    <submittedName>
        <fullName evidence="2">Transposase</fullName>
    </submittedName>
</protein>
<dbReference type="InterPro" id="IPR002686">
    <property type="entry name" value="Transposase_17"/>
</dbReference>
<dbReference type="AlphaFoldDB" id="A0A0F6YG62"/>
<dbReference type="SMART" id="SM01321">
    <property type="entry name" value="Y1_Tnp"/>
    <property type="match status" value="1"/>
</dbReference>
<accession>A0A0F6YG62</accession>
<dbReference type="GO" id="GO:0003677">
    <property type="term" value="F:DNA binding"/>
    <property type="evidence" value="ECO:0007669"/>
    <property type="project" value="InterPro"/>
</dbReference>
<name>A0A0F6YG62_9BACT</name>
<organism evidence="2 3">
    <name type="scientific">Sandaracinus amylolyticus</name>
    <dbReference type="NCBI Taxonomy" id="927083"/>
    <lineage>
        <taxon>Bacteria</taxon>
        <taxon>Pseudomonadati</taxon>
        <taxon>Myxococcota</taxon>
        <taxon>Polyangia</taxon>
        <taxon>Polyangiales</taxon>
        <taxon>Sandaracinaceae</taxon>
        <taxon>Sandaracinus</taxon>
    </lineage>
</organism>
<dbReference type="GO" id="GO:0004803">
    <property type="term" value="F:transposase activity"/>
    <property type="evidence" value="ECO:0007669"/>
    <property type="project" value="InterPro"/>
</dbReference>
<feature type="domain" description="Transposase IS200-like" evidence="1">
    <location>
        <begin position="2"/>
        <end position="111"/>
    </location>
</feature>